<name>A0A413LU29_9FIRM</name>
<dbReference type="RefSeq" id="WP_118040787.1">
    <property type="nucleotide sequence ID" value="NZ_BQNJ01000001.1"/>
</dbReference>
<organism evidence="1 2">
    <name type="scientific">Hungatella hathewayi</name>
    <dbReference type="NCBI Taxonomy" id="154046"/>
    <lineage>
        <taxon>Bacteria</taxon>
        <taxon>Bacillati</taxon>
        <taxon>Bacillota</taxon>
        <taxon>Clostridia</taxon>
        <taxon>Lachnospirales</taxon>
        <taxon>Lachnospiraceae</taxon>
        <taxon>Hungatella</taxon>
    </lineage>
</organism>
<comment type="caution">
    <text evidence="1">The sequence shown here is derived from an EMBL/GenBank/DDBJ whole genome shotgun (WGS) entry which is preliminary data.</text>
</comment>
<gene>
    <name evidence="1" type="ORF">CE91St55_20350</name>
</gene>
<dbReference type="PANTHER" id="PTHR36848:SF2">
    <property type="entry name" value="SECRETED PROTEIN"/>
    <property type="match status" value="1"/>
</dbReference>
<dbReference type="AlphaFoldDB" id="A0A413LU29"/>
<protein>
    <submittedName>
        <fullName evidence="1">Uncharacterized protein</fullName>
    </submittedName>
</protein>
<dbReference type="PANTHER" id="PTHR36848">
    <property type="entry name" value="DNA-BINDING PROTEIN (PUTATIVE SECRETED PROTEIN)-RELATED"/>
    <property type="match status" value="1"/>
</dbReference>
<evidence type="ECO:0000313" key="2">
    <source>
        <dbReference type="Proteomes" id="UP001055091"/>
    </source>
</evidence>
<reference evidence="1" key="1">
    <citation type="submission" date="2022-01" db="EMBL/GenBank/DDBJ databases">
        <title>Novel bile acid biosynthetic pathways are enriched in the microbiome of centenarians.</title>
        <authorList>
            <person name="Sato Y."/>
            <person name="Atarashi K."/>
            <person name="Plichta R.D."/>
            <person name="Arai Y."/>
            <person name="Sasajima S."/>
            <person name="Kearney M.S."/>
            <person name="Suda W."/>
            <person name="Takeshita K."/>
            <person name="Sasaki T."/>
            <person name="Okamoto S."/>
            <person name="Skelly N.A."/>
            <person name="Okamura Y."/>
            <person name="Vlamakis H."/>
            <person name="Li Y."/>
            <person name="Tanoue T."/>
            <person name="Takei H."/>
            <person name="Nittono H."/>
            <person name="Narushima S."/>
            <person name="Irie J."/>
            <person name="Itoh H."/>
            <person name="Moriya K."/>
            <person name="Sugiura Y."/>
            <person name="Suematsu M."/>
            <person name="Moritoki N."/>
            <person name="Shibata S."/>
            <person name="Littman R.D."/>
            <person name="Fischbach A.M."/>
            <person name="Uwamino Y."/>
            <person name="Inoue T."/>
            <person name="Honda A."/>
            <person name="Hattori M."/>
            <person name="Murai T."/>
            <person name="Xavier J.R."/>
            <person name="Hirose N."/>
            <person name="Honda K."/>
        </authorList>
    </citation>
    <scope>NUCLEOTIDE SEQUENCE</scope>
    <source>
        <strain evidence="1">CE91-St55</strain>
    </source>
</reference>
<dbReference type="Proteomes" id="UP001055091">
    <property type="component" value="Unassembled WGS sequence"/>
</dbReference>
<proteinExistence type="predicted"/>
<dbReference type="EMBL" id="BQNJ01000001">
    <property type="protein sequence ID" value="GKH00054.1"/>
    <property type="molecule type" value="Genomic_DNA"/>
</dbReference>
<accession>A0A413LU29</accession>
<sequence>MRNELNFLAFWAVNDRLEPERMMGQLSAMKEMGFHGTVFHPRYYPGIPAYMSEAYLDLLSRLILYAKEISLQFWIYDENGWPSGSADGRVLEHFPDSRCRWMQYENGRVEWHEVRQFNTFDREEMKYFVGAVYDGYRLGLRPEAFDYVTGFFSDEVGFLYGHGVSIKNGGVPWCEEAGKRYEKLYHEDVMEKLELLFVEKEGYHQFRYRYWQILTDLLAESFYQNCNDWCVRYGKRYTAHLKAEENLFFQTSCSGSVCWNLKNVNVPAVDALERYPGNHYYPVIASTLAKQFYDGESLAEALGGSGWGLSPENLENYVDWQAGSGINNMVFHLWQYNRSSASVRDWPPNIPMGLTWRETAPKVFERLKQRWNGIVGRHNHILIVAPARGVMASFNPADAMVINEHNGAGTPPAESGRISTVFSEFVEQCFEMGMQYDVTEERIVETYGNVEHGVLHIGNVGYDIVIEGQGCFWEKEQMIRELNDSGILYRQDEFSWKVVRVGINQLLLENKDSRIPLRQQNPICGMQVRMLDNAKNVRVMGRDLPVSRRDENGWYYRIPDDAAREAFERKELCISIRPDDEKEPFVFLEGSFLVKCSSPYTEKDGRQMITDGGFYLEEIGGDISCHDLLTAGFPFCGSAVTVECMAAACEDGRIKLGHIHGDCARIWVDNREYGVIWGPAWVITGLTVGIHRITAEIVPSTFNSYGPHHHMEGDRHVISSAQYEGVKNFADSEESPACTKVPQWHFRKFGIGREI</sequence>
<dbReference type="InterPro" id="IPR053161">
    <property type="entry name" value="Ulvan_degrading_GH"/>
</dbReference>
<evidence type="ECO:0000313" key="1">
    <source>
        <dbReference type="EMBL" id="GKH00054.1"/>
    </source>
</evidence>